<keyword evidence="1" id="KW-1133">Transmembrane helix</keyword>
<evidence type="ECO:0000256" key="1">
    <source>
        <dbReference type="SAM" id="Phobius"/>
    </source>
</evidence>
<feature type="transmembrane region" description="Helical" evidence="1">
    <location>
        <begin position="7"/>
        <end position="32"/>
    </location>
</feature>
<accession>A0A0F6AA02</accession>
<reference evidence="2 3" key="1">
    <citation type="journal article" date="2015" name="BMC Genomics">
        <title>Genome mining reveals unlocked bioactive potential of marine Gram-negative bacteria.</title>
        <authorList>
            <person name="Machado H."/>
            <person name="Sonnenschein E.C."/>
            <person name="Melchiorsen J."/>
            <person name="Gram L."/>
        </authorList>
    </citation>
    <scope>NUCLEOTIDE SEQUENCE [LARGE SCALE GENOMIC DNA]</scope>
    <source>
        <strain evidence="2 3">S4054</strain>
    </source>
</reference>
<protein>
    <submittedName>
        <fullName evidence="2">Uncharacterized protein</fullName>
    </submittedName>
</protein>
<keyword evidence="1" id="KW-0472">Membrane</keyword>
<organism evidence="2 3">
    <name type="scientific">Pseudoalteromonas luteoviolacea S4054</name>
    <dbReference type="NCBI Taxonomy" id="1129367"/>
    <lineage>
        <taxon>Bacteria</taxon>
        <taxon>Pseudomonadati</taxon>
        <taxon>Pseudomonadota</taxon>
        <taxon>Gammaproteobacteria</taxon>
        <taxon>Alteromonadales</taxon>
        <taxon>Pseudoalteromonadaceae</taxon>
        <taxon>Pseudoalteromonas</taxon>
    </lineage>
</organism>
<dbReference type="PATRIC" id="fig|1129367.4.peg.3916"/>
<proteinExistence type="predicted"/>
<sequence length="72" mass="8110">MVTIRPFFRLLAGVTALLLWGFSFFELLGIIGTNSTELLNWFHCISSFGVALGFSYIAVSGRLLRVLFDVFF</sequence>
<name>A0A0F6AA02_9GAMM</name>
<dbReference type="EMBL" id="AUXW01000167">
    <property type="protein sequence ID" value="KKE82239.1"/>
    <property type="molecule type" value="Genomic_DNA"/>
</dbReference>
<evidence type="ECO:0000313" key="3">
    <source>
        <dbReference type="Proteomes" id="UP000033434"/>
    </source>
</evidence>
<gene>
    <name evidence="2" type="ORF">N479_19265</name>
</gene>
<keyword evidence="1" id="KW-0812">Transmembrane</keyword>
<dbReference type="Proteomes" id="UP000033434">
    <property type="component" value="Unassembled WGS sequence"/>
</dbReference>
<feature type="transmembrane region" description="Helical" evidence="1">
    <location>
        <begin position="38"/>
        <end position="59"/>
    </location>
</feature>
<dbReference type="AlphaFoldDB" id="A0A0F6AA02"/>
<comment type="caution">
    <text evidence="2">The sequence shown here is derived from an EMBL/GenBank/DDBJ whole genome shotgun (WGS) entry which is preliminary data.</text>
</comment>
<evidence type="ECO:0000313" key="2">
    <source>
        <dbReference type="EMBL" id="KKE82239.1"/>
    </source>
</evidence>